<evidence type="ECO:0000256" key="1">
    <source>
        <dbReference type="SAM" id="Phobius"/>
    </source>
</evidence>
<keyword evidence="1" id="KW-0812">Transmembrane</keyword>
<proteinExistence type="predicted"/>
<dbReference type="EMBL" id="JAGINU010000001">
    <property type="protein sequence ID" value="MBP2365201.1"/>
    <property type="molecule type" value="Genomic_DNA"/>
</dbReference>
<name>A0ABS4VN44_9PSEU</name>
<dbReference type="RefSeq" id="WP_210025137.1">
    <property type="nucleotide sequence ID" value="NZ_JAGINU010000001.1"/>
</dbReference>
<accession>A0ABS4VN44</accession>
<feature type="transmembrane region" description="Helical" evidence="1">
    <location>
        <begin position="105"/>
        <end position="123"/>
    </location>
</feature>
<dbReference type="NCBIfam" id="NF037982">
    <property type="entry name" value="Nramp_1"/>
    <property type="match status" value="1"/>
</dbReference>
<feature type="transmembrane region" description="Helical" evidence="1">
    <location>
        <begin position="396"/>
        <end position="416"/>
    </location>
</feature>
<sequence length="489" mass="52731">MAEHGESESTATATELPSRYLPAVPYADLPEPQGLRRYLGASVILTATALGSGELVLWPYVTTQVGLGIIWLAVVGVTMQYFLNMEIERYTLVTGETAVTGFSRLWLPWGVIFVLGAILPNIWPGWASSGATVFTFIFDLGESAVPIVATIFLISIGLAITMSPVVYQTLEKIEGLMVALVLAFVVVAIVVATEGSAWAATVTEIPQGVANLPDIVGQIGAASLFGAIVFAGAGGANNLVQSNYIRDKGMGMGARIPNIVSPITGQEAAAPSLGYMVRPTEENERRWRQWWRIANQEQLITFWFIGALLLVALSVLVFSTVGVRPGLDSELTFLQVEGQALGELIAPWFATAFYVAGFLMLFSTNIGVVDYVSRLAGDSLKVTFLRDSTFWSESKIYITVVWILIVTGSGIIWAGIEPVVLLVISSAGGGFVMAFYSVLLIMINRRLLPPFAKLSGWRLPVMIFVAAFYVAFSVFLIYQMVSAGPTSVA</sequence>
<feature type="transmembrane region" description="Helical" evidence="1">
    <location>
        <begin position="143"/>
        <end position="167"/>
    </location>
</feature>
<feature type="transmembrane region" description="Helical" evidence="1">
    <location>
        <begin position="455"/>
        <end position="478"/>
    </location>
</feature>
<feature type="transmembrane region" description="Helical" evidence="1">
    <location>
        <begin position="344"/>
        <end position="364"/>
    </location>
</feature>
<organism evidence="2 3">
    <name type="scientific">Pseudonocardia parietis</name>
    <dbReference type="NCBI Taxonomy" id="570936"/>
    <lineage>
        <taxon>Bacteria</taxon>
        <taxon>Bacillati</taxon>
        <taxon>Actinomycetota</taxon>
        <taxon>Actinomycetes</taxon>
        <taxon>Pseudonocardiales</taxon>
        <taxon>Pseudonocardiaceae</taxon>
        <taxon>Pseudonocardia</taxon>
    </lineage>
</organism>
<feature type="transmembrane region" description="Helical" evidence="1">
    <location>
        <begin position="38"/>
        <end position="58"/>
    </location>
</feature>
<feature type="transmembrane region" description="Helical" evidence="1">
    <location>
        <begin position="299"/>
        <end position="324"/>
    </location>
</feature>
<evidence type="ECO:0008006" key="4">
    <source>
        <dbReference type="Google" id="ProtNLM"/>
    </source>
</evidence>
<feature type="transmembrane region" description="Helical" evidence="1">
    <location>
        <begin position="179"/>
        <end position="199"/>
    </location>
</feature>
<evidence type="ECO:0000313" key="2">
    <source>
        <dbReference type="EMBL" id="MBP2365201.1"/>
    </source>
</evidence>
<protein>
    <recommendedName>
        <fullName evidence="4">Mn2+/Fe2+ NRAMP family transporter</fullName>
    </recommendedName>
</protein>
<keyword evidence="3" id="KW-1185">Reference proteome</keyword>
<keyword evidence="1" id="KW-1133">Transmembrane helix</keyword>
<comment type="caution">
    <text evidence="2">The sequence shown here is derived from an EMBL/GenBank/DDBJ whole genome shotgun (WGS) entry which is preliminary data.</text>
</comment>
<gene>
    <name evidence="2" type="ORF">JOF36_000897</name>
</gene>
<feature type="transmembrane region" description="Helical" evidence="1">
    <location>
        <begin position="64"/>
        <end position="84"/>
    </location>
</feature>
<reference evidence="2 3" key="1">
    <citation type="submission" date="2021-03" db="EMBL/GenBank/DDBJ databases">
        <title>Sequencing the genomes of 1000 actinobacteria strains.</title>
        <authorList>
            <person name="Klenk H.-P."/>
        </authorList>
    </citation>
    <scope>NUCLEOTIDE SEQUENCE [LARGE SCALE GENOMIC DNA]</scope>
    <source>
        <strain evidence="2 3">DSM 45256</strain>
    </source>
</reference>
<dbReference type="Proteomes" id="UP001519295">
    <property type="component" value="Unassembled WGS sequence"/>
</dbReference>
<evidence type="ECO:0000313" key="3">
    <source>
        <dbReference type="Proteomes" id="UP001519295"/>
    </source>
</evidence>
<feature type="transmembrane region" description="Helical" evidence="1">
    <location>
        <begin position="219"/>
        <end position="240"/>
    </location>
</feature>
<keyword evidence="1" id="KW-0472">Membrane</keyword>
<feature type="transmembrane region" description="Helical" evidence="1">
    <location>
        <begin position="422"/>
        <end position="443"/>
    </location>
</feature>